<keyword evidence="3" id="KW-1185">Reference proteome</keyword>
<proteinExistence type="predicted"/>
<reference evidence="2" key="1">
    <citation type="submission" date="2021-02" db="EMBL/GenBank/DDBJ databases">
        <title>First Annotated Genome of the Yellow-green Alga Tribonema minus.</title>
        <authorList>
            <person name="Mahan K.M."/>
        </authorList>
    </citation>
    <scope>NUCLEOTIDE SEQUENCE</scope>
    <source>
        <strain evidence="2">UTEX B ZZ1240</strain>
    </source>
</reference>
<protein>
    <submittedName>
        <fullName evidence="2">Uncharacterized protein</fullName>
    </submittedName>
</protein>
<comment type="caution">
    <text evidence="2">The sequence shown here is derived from an EMBL/GenBank/DDBJ whole genome shotgun (WGS) entry which is preliminary data.</text>
</comment>
<accession>A0A835Z2H4</accession>
<dbReference type="EMBL" id="JAFCMP010000346">
    <property type="protein sequence ID" value="KAG5181053.1"/>
    <property type="molecule type" value="Genomic_DNA"/>
</dbReference>
<organism evidence="2 3">
    <name type="scientific">Tribonema minus</name>
    <dbReference type="NCBI Taxonomy" id="303371"/>
    <lineage>
        <taxon>Eukaryota</taxon>
        <taxon>Sar</taxon>
        <taxon>Stramenopiles</taxon>
        <taxon>Ochrophyta</taxon>
        <taxon>PX clade</taxon>
        <taxon>Xanthophyceae</taxon>
        <taxon>Tribonematales</taxon>
        <taxon>Tribonemataceae</taxon>
        <taxon>Tribonema</taxon>
    </lineage>
</organism>
<evidence type="ECO:0000313" key="2">
    <source>
        <dbReference type="EMBL" id="KAG5181053.1"/>
    </source>
</evidence>
<sequence length="167" mass="17351">MAAARRTGSAHRRKGDSGRGGGSGSLFRLSFVMPRECEGAAAAPHEAGAPSPPPPLDAFGCLEACGLVWAVLRARPGGRYWALVRTAGNVRASWTAALVSRRLGAAGTSASLRTARQTDEELATFREGEGAGVAVSEAGTRDARSERGKRPAAATERRGPDPQGTRQ</sequence>
<evidence type="ECO:0000313" key="3">
    <source>
        <dbReference type="Proteomes" id="UP000664859"/>
    </source>
</evidence>
<feature type="region of interest" description="Disordered" evidence="1">
    <location>
        <begin position="123"/>
        <end position="167"/>
    </location>
</feature>
<evidence type="ECO:0000256" key="1">
    <source>
        <dbReference type="SAM" id="MobiDB-lite"/>
    </source>
</evidence>
<dbReference type="AlphaFoldDB" id="A0A835Z2H4"/>
<gene>
    <name evidence="2" type="ORF">JKP88DRAFT_279211</name>
</gene>
<dbReference type="Proteomes" id="UP000664859">
    <property type="component" value="Unassembled WGS sequence"/>
</dbReference>
<feature type="region of interest" description="Disordered" evidence="1">
    <location>
        <begin position="1"/>
        <end position="24"/>
    </location>
</feature>
<feature type="compositionally biased region" description="Basic and acidic residues" evidence="1">
    <location>
        <begin position="139"/>
        <end position="160"/>
    </location>
</feature>
<name>A0A835Z2H4_9STRA</name>